<name>A0A0B7H5L4_9FLAO</name>
<sequence length="217" mass="25073">MADKAKNFWSKPKNILTKMLSKAGLMDWQKAKSLSPTLSKWVDEIKDVSLRRKIENLNADDLAKLEKDFLSKSNGNELKKLITTADDLDKWKLLKDDPHYAFELAQENPNWEKWAKSNFFKEVTKKGKEFEKLCLNELKNKSSQVYKSLKSRISDLDERTILTNVELCISGKYPCKEVGEYFKPDFVAVKKVFDGDVEFLDIIIIDSKLSKNLPLDS</sequence>
<protein>
    <submittedName>
        <fullName evidence="1">Uncharacterized protein</fullName>
    </submittedName>
</protein>
<gene>
    <name evidence="1" type="ORF">CCAN12_470017</name>
</gene>
<dbReference type="EMBL" id="CDOE01000042">
    <property type="protein sequence ID" value="CEN33819.1"/>
    <property type="molecule type" value="Genomic_DNA"/>
</dbReference>
<evidence type="ECO:0000313" key="2">
    <source>
        <dbReference type="Proteomes" id="UP000044026"/>
    </source>
</evidence>
<proteinExistence type="predicted"/>
<dbReference type="AlphaFoldDB" id="A0A0B7H5L4"/>
<reference evidence="1 2" key="1">
    <citation type="submission" date="2015-01" db="EMBL/GenBank/DDBJ databases">
        <authorList>
            <person name="Xiang T."/>
            <person name="Song Y."/>
            <person name="Huang L."/>
            <person name="Wang B."/>
            <person name="Wu P."/>
        </authorList>
    </citation>
    <scope>NUCLEOTIDE SEQUENCE [LARGE SCALE GENOMIC DNA]</scope>
    <source>
        <strain evidence="1 2">Cc12</strain>
    </source>
</reference>
<dbReference type="Proteomes" id="UP000044026">
    <property type="component" value="Unassembled WGS sequence"/>
</dbReference>
<organism evidence="1 2">
    <name type="scientific">Capnocytophaga canimorsus</name>
    <dbReference type="NCBI Taxonomy" id="28188"/>
    <lineage>
        <taxon>Bacteria</taxon>
        <taxon>Pseudomonadati</taxon>
        <taxon>Bacteroidota</taxon>
        <taxon>Flavobacteriia</taxon>
        <taxon>Flavobacteriales</taxon>
        <taxon>Flavobacteriaceae</taxon>
        <taxon>Capnocytophaga</taxon>
    </lineage>
</organism>
<evidence type="ECO:0000313" key="1">
    <source>
        <dbReference type="EMBL" id="CEN33819.1"/>
    </source>
</evidence>
<accession>A0A0B7H5L4</accession>